<evidence type="ECO:0000313" key="9">
    <source>
        <dbReference type="Proteomes" id="UP000789390"/>
    </source>
</evidence>
<dbReference type="Proteomes" id="UP000789390">
    <property type="component" value="Unassembled WGS sequence"/>
</dbReference>
<dbReference type="SMART" id="SM01144">
    <property type="entry name" value="DTW"/>
    <property type="match status" value="1"/>
</dbReference>
<evidence type="ECO:0000256" key="3">
    <source>
        <dbReference type="ARBA" id="ARBA00022691"/>
    </source>
</evidence>
<organism evidence="8 9">
    <name type="scientific">Daphnia galeata</name>
    <dbReference type="NCBI Taxonomy" id="27404"/>
    <lineage>
        <taxon>Eukaryota</taxon>
        <taxon>Metazoa</taxon>
        <taxon>Ecdysozoa</taxon>
        <taxon>Arthropoda</taxon>
        <taxon>Crustacea</taxon>
        <taxon>Branchiopoda</taxon>
        <taxon>Diplostraca</taxon>
        <taxon>Cladocera</taxon>
        <taxon>Anomopoda</taxon>
        <taxon>Daphniidae</taxon>
        <taxon>Daphnia</taxon>
    </lineage>
</organism>
<feature type="domain" description="DTW" evidence="7">
    <location>
        <begin position="19"/>
        <end position="215"/>
    </location>
</feature>
<keyword evidence="3" id="KW-0949">S-adenosyl-L-methionine</keyword>
<comment type="similarity">
    <text evidence="5">Belongs to the TDD superfamily. DTWD2 family.</text>
</comment>
<dbReference type="InterPro" id="IPR039262">
    <property type="entry name" value="DTWD2/TAPT"/>
</dbReference>
<accession>A0A8J2RQF6</accession>
<dbReference type="EC" id="2.5.1.25" evidence="1"/>
<evidence type="ECO:0000256" key="5">
    <source>
        <dbReference type="ARBA" id="ARBA00034489"/>
    </source>
</evidence>
<comment type="catalytic activity">
    <reaction evidence="6">
        <text>a uridine in tRNA + S-adenosyl-L-methionine = a 3-[(3S)-3-amino-3-carboxypropyl]uridine in tRNA + S-methyl-5'-thioadenosine + H(+)</text>
        <dbReference type="Rhea" id="RHEA:62432"/>
        <dbReference type="Rhea" id="RHEA-COMP:13339"/>
        <dbReference type="Rhea" id="RHEA-COMP:16092"/>
        <dbReference type="ChEBI" id="CHEBI:15378"/>
        <dbReference type="ChEBI" id="CHEBI:17509"/>
        <dbReference type="ChEBI" id="CHEBI:59789"/>
        <dbReference type="ChEBI" id="CHEBI:65315"/>
        <dbReference type="ChEBI" id="CHEBI:82930"/>
        <dbReference type="EC" id="2.5.1.25"/>
    </reaction>
</comment>
<keyword evidence="2" id="KW-0808">Transferase</keyword>
<dbReference type="InterPro" id="IPR005636">
    <property type="entry name" value="DTW"/>
</dbReference>
<dbReference type="EMBL" id="CAKKLH010000046">
    <property type="protein sequence ID" value="CAH0100919.1"/>
    <property type="molecule type" value="Genomic_DNA"/>
</dbReference>
<comment type="caution">
    <text evidence="8">The sequence shown here is derived from an EMBL/GenBank/DDBJ whole genome shotgun (WGS) entry which is preliminary data.</text>
</comment>
<evidence type="ECO:0000256" key="4">
    <source>
        <dbReference type="ARBA" id="ARBA00022694"/>
    </source>
</evidence>
<dbReference type="Pfam" id="PF03942">
    <property type="entry name" value="DTW"/>
    <property type="match status" value="1"/>
</dbReference>
<keyword evidence="4" id="KW-0819">tRNA processing</keyword>
<dbReference type="PANTHER" id="PTHR21392:SF0">
    <property type="entry name" value="TRNA-URIDINE AMINOCARBOXYPROPYLTRANSFERASE 2"/>
    <property type="match status" value="1"/>
</dbReference>
<sequence>MDEDFIRFSDDIVLGDNVQRTSCEKCRRPQRVCWCSYLPETPITINGKIIILQHPDEEKRNLKTGPMLFHGMTSGQCLIFYGKKFPSPKHQGLKEMLMEPHTYVLYPGPQSKSITTVSRSHPKGEPYNLVLIDGTWQQAKSMYFHSPFLHSLPQVSLPELGPSLYVIRTQPSECCLSTVESAALAMSIMEGDKSIVDNLVHPLKALCTFQLKYGAVEHQDKVTLLELGQYRKPVGKRTMKFLRQTAQKPVLEKF</sequence>
<keyword evidence="9" id="KW-1185">Reference proteome</keyword>
<evidence type="ECO:0000313" key="8">
    <source>
        <dbReference type="EMBL" id="CAH0100919.1"/>
    </source>
</evidence>
<proteinExistence type="inferred from homology"/>
<evidence type="ECO:0000256" key="1">
    <source>
        <dbReference type="ARBA" id="ARBA00012386"/>
    </source>
</evidence>
<evidence type="ECO:0000259" key="7">
    <source>
        <dbReference type="SMART" id="SM01144"/>
    </source>
</evidence>
<dbReference type="GO" id="GO:0008033">
    <property type="term" value="P:tRNA processing"/>
    <property type="evidence" value="ECO:0007669"/>
    <property type="project" value="UniProtKB-KW"/>
</dbReference>
<dbReference type="GO" id="GO:0016432">
    <property type="term" value="F:tRNA-uridine aminocarboxypropyltransferase activity"/>
    <property type="evidence" value="ECO:0007669"/>
    <property type="project" value="UniProtKB-EC"/>
</dbReference>
<dbReference type="PANTHER" id="PTHR21392">
    <property type="entry name" value="TRNA-URIDINE AMINOCARBOXYPROPYLTRANSFERASE 2"/>
    <property type="match status" value="1"/>
</dbReference>
<gene>
    <name evidence="8" type="ORF">DGAL_LOCUS3207</name>
</gene>
<evidence type="ECO:0000256" key="6">
    <source>
        <dbReference type="ARBA" id="ARBA00048718"/>
    </source>
</evidence>
<dbReference type="OrthoDB" id="408541at2759"/>
<dbReference type="AlphaFoldDB" id="A0A8J2RQF6"/>
<name>A0A8J2RQF6_9CRUS</name>
<evidence type="ECO:0000256" key="2">
    <source>
        <dbReference type="ARBA" id="ARBA00022679"/>
    </source>
</evidence>
<reference evidence="8" key="1">
    <citation type="submission" date="2021-11" db="EMBL/GenBank/DDBJ databases">
        <authorList>
            <person name="Schell T."/>
        </authorList>
    </citation>
    <scope>NUCLEOTIDE SEQUENCE</scope>
    <source>
        <strain evidence="8">M5</strain>
    </source>
</reference>
<protein>
    <recommendedName>
        <fullName evidence="1">tRNA-uridine aminocarboxypropyltransferase</fullName>
        <ecNumber evidence="1">2.5.1.25</ecNumber>
    </recommendedName>
</protein>